<dbReference type="AlphaFoldDB" id="A0A5J5ECE8"/>
<dbReference type="PROSITE" id="PS00061">
    <property type="entry name" value="ADH_SHORT"/>
    <property type="match status" value="1"/>
</dbReference>
<dbReference type="Proteomes" id="UP000326924">
    <property type="component" value="Unassembled WGS sequence"/>
</dbReference>
<evidence type="ECO:0000256" key="3">
    <source>
        <dbReference type="ARBA" id="ARBA00023002"/>
    </source>
</evidence>
<proteinExistence type="inferred from homology"/>
<dbReference type="InterPro" id="IPR002347">
    <property type="entry name" value="SDR_fam"/>
</dbReference>
<dbReference type="InterPro" id="IPR036291">
    <property type="entry name" value="NAD(P)-bd_dom_sf"/>
</dbReference>
<protein>
    <submittedName>
        <fullName evidence="4">Uncharacterized protein</fullName>
    </submittedName>
</protein>
<gene>
    <name evidence="4" type="ORF">FN846DRAFT_626839</name>
</gene>
<comment type="similarity">
    <text evidence="1">Belongs to the short-chain dehydrogenases/reductases (SDR) family.</text>
</comment>
<sequence>MVLTACMSGHIVNWPQPQACYNASKAGVIMLGKSLAAEWAHHQIRVNSISPGYMDTGLNRMAESALEGEDSDGPSWRRRRAEQLGGFLGLGCRHLHDRHRHHHRRKFSPRCILRSLLTAF</sequence>
<reference evidence="4 5" key="1">
    <citation type="submission" date="2019-09" db="EMBL/GenBank/DDBJ databases">
        <title>Draft genome of the ectomycorrhizal ascomycete Sphaerosporella brunnea.</title>
        <authorList>
            <consortium name="DOE Joint Genome Institute"/>
            <person name="Benucci G.M."/>
            <person name="Marozzi G."/>
            <person name="Antonielli L."/>
            <person name="Sanchez S."/>
            <person name="Marco P."/>
            <person name="Wang X."/>
            <person name="Falini L.B."/>
            <person name="Barry K."/>
            <person name="Haridas S."/>
            <person name="Lipzen A."/>
            <person name="Labutti K."/>
            <person name="Grigoriev I.V."/>
            <person name="Murat C."/>
            <person name="Martin F."/>
            <person name="Albertini E."/>
            <person name="Donnini D."/>
            <person name="Bonito G."/>
        </authorList>
    </citation>
    <scope>NUCLEOTIDE SEQUENCE [LARGE SCALE GENOMIC DNA]</scope>
    <source>
        <strain evidence="4 5">Sb_GMNB300</strain>
    </source>
</reference>
<dbReference type="InParanoid" id="A0A5J5ECE8"/>
<dbReference type="PANTHER" id="PTHR43008">
    <property type="entry name" value="BENZIL REDUCTASE"/>
    <property type="match status" value="1"/>
</dbReference>
<evidence type="ECO:0000313" key="5">
    <source>
        <dbReference type="Proteomes" id="UP000326924"/>
    </source>
</evidence>
<keyword evidence="3" id="KW-0560">Oxidoreductase</keyword>
<dbReference type="Gene3D" id="3.40.50.720">
    <property type="entry name" value="NAD(P)-binding Rossmann-like Domain"/>
    <property type="match status" value="1"/>
</dbReference>
<dbReference type="OrthoDB" id="1888931at2759"/>
<evidence type="ECO:0000256" key="1">
    <source>
        <dbReference type="ARBA" id="ARBA00006484"/>
    </source>
</evidence>
<keyword evidence="5" id="KW-1185">Reference proteome</keyword>
<evidence type="ECO:0000256" key="2">
    <source>
        <dbReference type="ARBA" id="ARBA00022857"/>
    </source>
</evidence>
<dbReference type="GO" id="GO:0016616">
    <property type="term" value="F:oxidoreductase activity, acting on the CH-OH group of donors, NAD or NADP as acceptor"/>
    <property type="evidence" value="ECO:0007669"/>
    <property type="project" value="UniProtKB-ARBA"/>
</dbReference>
<name>A0A5J5ECE8_9PEZI</name>
<dbReference type="EMBL" id="VXIS01000599">
    <property type="protein sequence ID" value="KAA8892767.1"/>
    <property type="molecule type" value="Genomic_DNA"/>
</dbReference>
<accession>A0A5J5ECE8</accession>
<dbReference type="PRINTS" id="PR00081">
    <property type="entry name" value="GDHRDH"/>
</dbReference>
<keyword evidence="2" id="KW-0521">NADP</keyword>
<organism evidence="4 5">
    <name type="scientific">Sphaerosporella brunnea</name>
    <dbReference type="NCBI Taxonomy" id="1250544"/>
    <lineage>
        <taxon>Eukaryota</taxon>
        <taxon>Fungi</taxon>
        <taxon>Dikarya</taxon>
        <taxon>Ascomycota</taxon>
        <taxon>Pezizomycotina</taxon>
        <taxon>Pezizomycetes</taxon>
        <taxon>Pezizales</taxon>
        <taxon>Pyronemataceae</taxon>
        <taxon>Sphaerosporella</taxon>
    </lineage>
</organism>
<evidence type="ECO:0000313" key="4">
    <source>
        <dbReference type="EMBL" id="KAA8892767.1"/>
    </source>
</evidence>
<dbReference type="GO" id="GO:0050664">
    <property type="term" value="F:oxidoreductase activity, acting on NAD(P)H, oxygen as acceptor"/>
    <property type="evidence" value="ECO:0007669"/>
    <property type="project" value="TreeGrafter"/>
</dbReference>
<dbReference type="SUPFAM" id="SSF51735">
    <property type="entry name" value="NAD(P)-binding Rossmann-fold domains"/>
    <property type="match status" value="1"/>
</dbReference>
<dbReference type="InterPro" id="IPR020904">
    <property type="entry name" value="Sc_DH/Rdtase_CS"/>
</dbReference>
<dbReference type="Pfam" id="PF13561">
    <property type="entry name" value="adh_short_C2"/>
    <property type="match status" value="1"/>
</dbReference>
<comment type="caution">
    <text evidence="4">The sequence shown here is derived from an EMBL/GenBank/DDBJ whole genome shotgun (WGS) entry which is preliminary data.</text>
</comment>
<dbReference type="PANTHER" id="PTHR43008:SF14">
    <property type="entry name" value="DEHYDROGENASE ARBD, PUTATIVE-RELATED"/>
    <property type="match status" value="1"/>
</dbReference>